<evidence type="ECO:0000256" key="4">
    <source>
        <dbReference type="ARBA" id="ARBA00035640"/>
    </source>
</evidence>
<dbReference type="GeneID" id="300403936"/>
<accession>A0A5E4U9A4</accession>
<feature type="region of interest" description="Disordered" evidence="5">
    <location>
        <begin position="1"/>
        <end position="50"/>
    </location>
</feature>
<keyword evidence="3" id="KW-0843">Virulence</keyword>
<evidence type="ECO:0000259" key="6">
    <source>
        <dbReference type="Pfam" id="PF04888"/>
    </source>
</evidence>
<keyword evidence="2" id="KW-0472">Membrane</keyword>
<dbReference type="GO" id="GO:0033644">
    <property type="term" value="C:host cell membrane"/>
    <property type="evidence" value="ECO:0007669"/>
    <property type="project" value="UniProtKB-SubCell"/>
</dbReference>
<comment type="subcellular location">
    <subcellularLocation>
        <location evidence="1">Host membrane</location>
    </subcellularLocation>
</comment>
<dbReference type="AlphaFoldDB" id="A0A5E4U9A4"/>
<reference evidence="7 8" key="1">
    <citation type="submission" date="2019-08" db="EMBL/GenBank/DDBJ databases">
        <authorList>
            <person name="Peeters C."/>
        </authorList>
    </citation>
    <scope>NUCLEOTIDE SEQUENCE [LARGE SCALE GENOMIC DNA]</scope>
    <source>
        <strain evidence="7 8">LMG 31114</strain>
    </source>
</reference>
<name>A0A5E4U9A4_9BURK</name>
<dbReference type="Proteomes" id="UP000366945">
    <property type="component" value="Unassembled WGS sequence"/>
</dbReference>
<dbReference type="InterPro" id="IPR006972">
    <property type="entry name" value="BipB-like_C"/>
</dbReference>
<evidence type="ECO:0000313" key="7">
    <source>
        <dbReference type="EMBL" id="VVD96575.1"/>
    </source>
</evidence>
<dbReference type="Pfam" id="PF04888">
    <property type="entry name" value="SseC"/>
    <property type="match status" value="2"/>
</dbReference>
<evidence type="ECO:0000256" key="3">
    <source>
        <dbReference type="ARBA" id="ARBA00023026"/>
    </source>
</evidence>
<feature type="region of interest" description="Disordered" evidence="5">
    <location>
        <begin position="87"/>
        <end position="106"/>
    </location>
</feature>
<protein>
    <submittedName>
        <fullName evidence="7">Secreted effector protein SseC</fullName>
    </submittedName>
</protein>
<evidence type="ECO:0000256" key="1">
    <source>
        <dbReference type="ARBA" id="ARBA00004551"/>
    </source>
</evidence>
<comment type="similarity">
    <text evidence="4">Belongs to the SctE/SipB/YopB family.</text>
</comment>
<organism evidence="7 8">
    <name type="scientific">Pandoraea pneumonica</name>
    <dbReference type="NCBI Taxonomy" id="2508299"/>
    <lineage>
        <taxon>Bacteria</taxon>
        <taxon>Pseudomonadati</taxon>
        <taxon>Pseudomonadota</taxon>
        <taxon>Betaproteobacteria</taxon>
        <taxon>Burkholderiales</taxon>
        <taxon>Burkholderiaceae</taxon>
        <taxon>Pandoraea</taxon>
    </lineage>
</organism>
<proteinExistence type="inferred from homology"/>
<dbReference type="EMBL" id="CABPSK010000002">
    <property type="protein sequence ID" value="VVD96575.1"/>
    <property type="molecule type" value="Genomic_DNA"/>
</dbReference>
<gene>
    <name evidence="7" type="primary">sseC</name>
    <name evidence="7" type="ORF">PPN31114_01893</name>
</gene>
<evidence type="ECO:0000256" key="2">
    <source>
        <dbReference type="ARBA" id="ARBA00022870"/>
    </source>
</evidence>
<feature type="domain" description="Translocator protein BipB-like C-terminal" evidence="6">
    <location>
        <begin position="144"/>
        <end position="374"/>
    </location>
</feature>
<feature type="domain" description="Translocator protein BipB-like C-terminal" evidence="6">
    <location>
        <begin position="392"/>
        <end position="540"/>
    </location>
</feature>
<evidence type="ECO:0000256" key="5">
    <source>
        <dbReference type="SAM" id="MobiDB-lite"/>
    </source>
</evidence>
<feature type="compositionally biased region" description="Basic and acidic residues" evidence="5">
    <location>
        <begin position="13"/>
        <end position="31"/>
    </location>
</feature>
<sequence>MSPSITPTLGVRPIEKPPDDAFRVLDADPMRDAPSIKSEPPLAWPPNLLPPGLDAVSAKQRRHDQTFPQDVRFVETLTRISTQLRGCAAHQPEQQDDTEVTAPPGTWTQLASRVDGYRDSMDMTTYLLANVMREQNVNGAMASAHNEAMTIAGKRMEALSKERREQMTKERELRAEEANAARKAGVAGAVLDWIMPAVDIVFGAGKVFAGLVTANPMLVGGGVLNLAAGMVGIGAAALKTLATAGCVDKNVAEHVASKLSYAQMGLSMAAAAVDITSTAKNAVVGLAVRKAAARAAAKAKTMSEASKSAAQVAKANAAAAQETAPELIGEITRKVMQRGGDGAIQAALDGGAGMARQAAVELSGRVGHGVNQAVSQMLKRHASPRLAALLRAGTTHSGSVEKAVERSVVRAIKQIAEKGGRTALNAETLSASVSTSVQKVFVRSARWTTRMYAVTLARQTVAAATTITNGAFGVQTAKLRYEADLLSLKSQSVAARHRDLSTDVDTLIKRQRTLSESHQLMIEAAHDAIGDRNRVRSALANALA</sequence>
<dbReference type="OrthoDB" id="6479672at2"/>
<keyword evidence="8" id="KW-1185">Reference proteome</keyword>
<dbReference type="RefSeq" id="WP_150679274.1">
    <property type="nucleotide sequence ID" value="NZ_CABPSK010000002.1"/>
</dbReference>
<evidence type="ECO:0000313" key="8">
    <source>
        <dbReference type="Proteomes" id="UP000366945"/>
    </source>
</evidence>
<keyword evidence="2" id="KW-1043">Host membrane</keyword>